<keyword evidence="1" id="KW-0106">Calcium</keyword>
<evidence type="ECO:0000256" key="2">
    <source>
        <dbReference type="RuleBase" id="RU362114"/>
    </source>
</evidence>
<dbReference type="InterPro" id="IPR011992">
    <property type="entry name" value="EF-hand-dom_pair"/>
</dbReference>
<evidence type="ECO:0000256" key="1">
    <source>
        <dbReference type="ARBA" id="ARBA00022837"/>
    </source>
</evidence>
<dbReference type="InterPro" id="IPR012317">
    <property type="entry name" value="Poly(ADP-ribose)pol_cat_dom"/>
</dbReference>
<dbReference type="InterPro" id="IPR002048">
    <property type="entry name" value="EF_hand_dom"/>
</dbReference>
<keyword evidence="6" id="KW-1185">Reference proteome</keyword>
<dbReference type="Proteomes" id="UP001642464">
    <property type="component" value="Unassembled WGS sequence"/>
</dbReference>
<keyword evidence="2" id="KW-0808">Transferase</keyword>
<dbReference type="Gene3D" id="3.90.228.10">
    <property type="match status" value="1"/>
</dbReference>
<accession>A0ABP0N1F4</accession>
<evidence type="ECO:0000259" key="3">
    <source>
        <dbReference type="PROSITE" id="PS50222"/>
    </source>
</evidence>
<gene>
    <name evidence="5" type="ORF">SCF082_LOCUS30888</name>
</gene>
<reference evidence="5 6" key="1">
    <citation type="submission" date="2024-02" db="EMBL/GenBank/DDBJ databases">
        <authorList>
            <person name="Chen Y."/>
            <person name="Shah S."/>
            <person name="Dougan E. K."/>
            <person name="Thang M."/>
            <person name="Chan C."/>
        </authorList>
    </citation>
    <scope>NUCLEOTIDE SEQUENCE [LARGE SCALE GENOMIC DNA]</scope>
</reference>
<dbReference type="EMBL" id="CAXAMM010025781">
    <property type="protein sequence ID" value="CAK9057625.1"/>
    <property type="molecule type" value="Genomic_DNA"/>
</dbReference>
<dbReference type="SUPFAM" id="SSF47473">
    <property type="entry name" value="EF-hand"/>
    <property type="match status" value="1"/>
</dbReference>
<dbReference type="Pfam" id="PF13499">
    <property type="entry name" value="EF-hand_7"/>
    <property type="match status" value="1"/>
</dbReference>
<dbReference type="PROSITE" id="PS50222">
    <property type="entry name" value="EF_HAND_2"/>
    <property type="match status" value="1"/>
</dbReference>
<keyword evidence="2" id="KW-0520">NAD</keyword>
<dbReference type="PROSITE" id="PS51059">
    <property type="entry name" value="PARP_CATALYTIC"/>
    <property type="match status" value="1"/>
</dbReference>
<feature type="domain" description="PARP catalytic" evidence="4">
    <location>
        <begin position="198"/>
        <end position="418"/>
    </location>
</feature>
<evidence type="ECO:0000313" key="5">
    <source>
        <dbReference type="EMBL" id="CAK9057625.1"/>
    </source>
</evidence>
<dbReference type="Gene3D" id="1.10.238.10">
    <property type="entry name" value="EF-hand"/>
    <property type="match status" value="1"/>
</dbReference>
<dbReference type="PANTHER" id="PTHR45740">
    <property type="entry name" value="POLY [ADP-RIBOSE] POLYMERASE"/>
    <property type="match status" value="1"/>
</dbReference>
<protein>
    <recommendedName>
        <fullName evidence="2">Poly [ADP-ribose] polymerase</fullName>
        <shortName evidence="2">PARP</shortName>
        <ecNumber evidence="2">2.4.2.-</ecNumber>
    </recommendedName>
</protein>
<dbReference type="InterPro" id="IPR018247">
    <property type="entry name" value="EF_Hand_1_Ca_BS"/>
</dbReference>
<dbReference type="PANTHER" id="PTHR45740:SF2">
    <property type="entry name" value="POLY [ADP-RIBOSE] POLYMERASE"/>
    <property type="match status" value="1"/>
</dbReference>
<feature type="domain" description="EF-hand" evidence="3">
    <location>
        <begin position="112"/>
        <end position="141"/>
    </location>
</feature>
<organism evidence="5 6">
    <name type="scientific">Durusdinium trenchii</name>
    <dbReference type="NCBI Taxonomy" id="1381693"/>
    <lineage>
        <taxon>Eukaryota</taxon>
        <taxon>Sar</taxon>
        <taxon>Alveolata</taxon>
        <taxon>Dinophyceae</taxon>
        <taxon>Suessiales</taxon>
        <taxon>Symbiodiniaceae</taxon>
        <taxon>Durusdinium</taxon>
    </lineage>
</organism>
<name>A0ABP0N1F4_9DINO</name>
<dbReference type="SUPFAM" id="SSF56399">
    <property type="entry name" value="ADP-ribosylation"/>
    <property type="match status" value="1"/>
</dbReference>
<evidence type="ECO:0000313" key="6">
    <source>
        <dbReference type="Proteomes" id="UP001642464"/>
    </source>
</evidence>
<comment type="caution">
    <text evidence="5">The sequence shown here is derived from an EMBL/GenBank/DDBJ whole genome shotgun (WGS) entry which is preliminary data.</text>
</comment>
<dbReference type="EC" id="2.4.2.-" evidence="2"/>
<dbReference type="PROSITE" id="PS00018">
    <property type="entry name" value="EF_HAND_1"/>
    <property type="match status" value="1"/>
</dbReference>
<dbReference type="InterPro" id="IPR051712">
    <property type="entry name" value="ARTD-AVP"/>
</dbReference>
<keyword evidence="2" id="KW-0328">Glycosyltransferase</keyword>
<proteinExistence type="predicted"/>
<evidence type="ECO:0000259" key="4">
    <source>
        <dbReference type="PROSITE" id="PS51059"/>
    </source>
</evidence>
<sequence length="418" mass="46922">MGACDSKPELDGELTVGKVQVMVPEGAIGGSQLKFQTPDGRWIQAEVPEGYSAGDLIYVDLPELEQPKEASKWATLHEAFVYLDPKGTGYITDHDKFAEVALALANLKGSKEEVWKSLDQDGNGQVNWPEFVEWAEVNHVDLKLGLSGGEDAVSFPPLWTGPTDRPDYVKQFDITDTDHFMELDQLLQKSYKKVWTRDRKKTGVDKVPLGFELVKAKRCENLKDWKRFYFRRHQIAGACSKETKFLQRPVLTSQAAALYTRQGMRKHLNEWLLFHGTSPEAAQSILSGSGDFVISLAGSATGTLYGRGTYFAESITKADEYAKEGKDGLCCALVCRVAAGHVLYNDEVTPDAEKPWPQTPSVELEVNMLQLQESCISGKFHSILGDREKCRGTFKEFVIFDADQVYVEYALFYKRRYS</sequence>
<dbReference type="Pfam" id="PF00644">
    <property type="entry name" value="PARP"/>
    <property type="match status" value="1"/>
</dbReference>